<sequence>MGWIIGVDVGGTFTDFQAIHSETREMHLGKRPSTPEDPSRAILDGLQEIAAEFDIDLAEVDRLSHGTTVATNALIQRRGGEVALITNAGFRDLLEIGRQTRPHMYDTHLDAEAPLVGRERRLTVGGRILADGSEFAPLDMDAVDAAIEKMREAGVEACAVCLIFSFLNGDHESQIRDRVQAALPDVSLSLSSEVQPEFREFERFTATTINAYLRPVMDAYIDQLGAGLADLIPNARISINQSNGGLMSLGMARSFPIRTALSGPAAGVVAAVDTSKLTKRANVITLDVGGTSADLALIRDTAAKLTYESDVAGFPIRLPMVDVSTIGAGGGSIAWFDRDGLLKVGPQSAGAVPGPACYARGGTEPTVSDANLILGRLSPTLIEGGMTLDVDLARRAFEPLAERLGIPIEEAAQGVIDIVVANMVRAIRTISVERGHDPRDFVLMPFGGAGPLHARPVALELGITEMIVPGAPGILCAEGLLVSDLKESFVQSHRTDLADGALERINATAADLMKQAEDWFGTEGISEADRSYELSLDMRFVGQNFELNVPVWSGPTPERTAFTDVDTLRQAFFDEHDTVYGFHNAEAPVEIVNYRISANGRQSRNEAAAKPQIEAGGGEPSSTRQVWFEGGESVETPVYTRKTLDIGQTLTGPAIIEQLDATVPLHPGDRATVDPLGNLLIEVKK</sequence>
<dbReference type="InterPro" id="IPR045079">
    <property type="entry name" value="Oxoprolinase-like"/>
</dbReference>
<dbReference type="InterPro" id="IPR049517">
    <property type="entry name" value="ACX-like_C"/>
</dbReference>
<dbReference type="SUPFAM" id="SSF53067">
    <property type="entry name" value="Actin-like ATPase domain"/>
    <property type="match status" value="1"/>
</dbReference>
<evidence type="ECO:0000313" key="5">
    <source>
        <dbReference type="EMBL" id="RKF12994.1"/>
    </source>
</evidence>
<protein>
    <submittedName>
        <fullName evidence="5">Hydantoinase/oxoprolinase family protein</fullName>
    </submittedName>
</protein>
<name>A0A3A8ATS6_9RHOB</name>
<dbReference type="GO" id="GO:0005829">
    <property type="term" value="C:cytosol"/>
    <property type="evidence" value="ECO:0007669"/>
    <property type="project" value="TreeGrafter"/>
</dbReference>
<dbReference type="InterPro" id="IPR043129">
    <property type="entry name" value="ATPase_NBD"/>
</dbReference>
<dbReference type="PANTHER" id="PTHR11365">
    <property type="entry name" value="5-OXOPROLINASE RELATED"/>
    <property type="match status" value="1"/>
</dbReference>
<dbReference type="Proteomes" id="UP000281128">
    <property type="component" value="Unassembled WGS sequence"/>
</dbReference>
<dbReference type="InterPro" id="IPR008040">
    <property type="entry name" value="Hydant_A_N"/>
</dbReference>
<reference evidence="5 6" key="1">
    <citation type="submission" date="2018-09" db="EMBL/GenBank/DDBJ databases">
        <title>Roseovarius spongiae sp. nov., isolated from a marine sponge.</title>
        <authorList>
            <person name="Zhuang L."/>
            <person name="Luo L."/>
        </authorList>
    </citation>
    <scope>NUCLEOTIDE SEQUENCE [LARGE SCALE GENOMIC DNA]</scope>
    <source>
        <strain evidence="5 6">HN-E21</strain>
    </source>
</reference>
<dbReference type="EMBL" id="RAPE01000005">
    <property type="protein sequence ID" value="RKF12994.1"/>
    <property type="molecule type" value="Genomic_DNA"/>
</dbReference>
<dbReference type="GO" id="GO:0006749">
    <property type="term" value="P:glutathione metabolic process"/>
    <property type="evidence" value="ECO:0007669"/>
    <property type="project" value="TreeGrafter"/>
</dbReference>
<proteinExistence type="predicted"/>
<comment type="caution">
    <text evidence="5">The sequence shown here is derived from an EMBL/GenBank/DDBJ whole genome shotgun (WGS) entry which is preliminary data.</text>
</comment>
<gene>
    <name evidence="5" type="ORF">D6850_15945</name>
</gene>
<keyword evidence="6" id="KW-1185">Reference proteome</keyword>
<feature type="region of interest" description="Disordered" evidence="1">
    <location>
        <begin position="603"/>
        <end position="625"/>
    </location>
</feature>
<evidence type="ECO:0000313" key="6">
    <source>
        <dbReference type="Proteomes" id="UP000281128"/>
    </source>
</evidence>
<evidence type="ECO:0000256" key="1">
    <source>
        <dbReference type="SAM" id="MobiDB-lite"/>
    </source>
</evidence>
<dbReference type="GO" id="GO:0017168">
    <property type="term" value="F:5-oxoprolinase (ATP-hydrolyzing) activity"/>
    <property type="evidence" value="ECO:0007669"/>
    <property type="project" value="TreeGrafter"/>
</dbReference>
<dbReference type="Pfam" id="PF05378">
    <property type="entry name" value="Hydant_A_N"/>
    <property type="match status" value="1"/>
</dbReference>
<dbReference type="InterPro" id="IPR002821">
    <property type="entry name" value="Hydantoinase_A"/>
</dbReference>
<dbReference type="Pfam" id="PF19278">
    <property type="entry name" value="Hydant_A_C"/>
    <property type="match status" value="1"/>
</dbReference>
<dbReference type="RefSeq" id="WP_121168608.1">
    <property type="nucleotide sequence ID" value="NZ_RAPE01000005.1"/>
</dbReference>
<dbReference type="PANTHER" id="PTHR11365:SF23">
    <property type="entry name" value="HYPOTHETICAL 5-OXOPROLINASE (EUROFUNG)-RELATED"/>
    <property type="match status" value="1"/>
</dbReference>
<evidence type="ECO:0000259" key="4">
    <source>
        <dbReference type="Pfam" id="PF19278"/>
    </source>
</evidence>
<accession>A0A3A8ATS6</accession>
<evidence type="ECO:0000259" key="3">
    <source>
        <dbReference type="Pfam" id="PF05378"/>
    </source>
</evidence>
<feature type="domain" description="Acetophenone carboxylase-like C-terminal" evidence="4">
    <location>
        <begin position="501"/>
        <end position="674"/>
    </location>
</feature>
<dbReference type="Pfam" id="PF01968">
    <property type="entry name" value="Hydantoinase_A"/>
    <property type="match status" value="1"/>
</dbReference>
<dbReference type="OrthoDB" id="9759608at2"/>
<feature type="domain" description="Hydantoinase A/oxoprolinase" evidence="2">
    <location>
        <begin position="203"/>
        <end position="487"/>
    </location>
</feature>
<organism evidence="5 6">
    <name type="scientific">Roseovarius spongiae</name>
    <dbReference type="NCBI Taxonomy" id="2320272"/>
    <lineage>
        <taxon>Bacteria</taxon>
        <taxon>Pseudomonadati</taxon>
        <taxon>Pseudomonadota</taxon>
        <taxon>Alphaproteobacteria</taxon>
        <taxon>Rhodobacterales</taxon>
        <taxon>Roseobacteraceae</taxon>
        <taxon>Roseovarius</taxon>
    </lineage>
</organism>
<dbReference type="AlphaFoldDB" id="A0A3A8ATS6"/>
<feature type="domain" description="Hydantoinase/oxoprolinase N-terminal" evidence="3">
    <location>
        <begin position="5"/>
        <end position="181"/>
    </location>
</feature>
<evidence type="ECO:0000259" key="2">
    <source>
        <dbReference type="Pfam" id="PF01968"/>
    </source>
</evidence>